<gene>
    <name evidence="9" type="ORF">JMA_20830</name>
</gene>
<evidence type="ECO:0000259" key="7">
    <source>
        <dbReference type="PROSITE" id="PS50045"/>
    </source>
</evidence>
<dbReference type="Pfam" id="PF00989">
    <property type="entry name" value="PAS"/>
    <property type="match status" value="2"/>
</dbReference>
<sequence>MQKVLIVGAGRGGVALLQVMAESDAFQVYAVVDHDPQAPGLTLAQSLEIETGQDWRKYLSDQTDIIIDVTGDQETFDQLREARSRKTVLIPGSVASLVYQLLTEKESLISHLEHDSYIRELAMNSTHDGMIGIDCDHRIILFNDRAAEMIGINKDKALHQSIYQVVPLSGLPRIIETGRAENNQELMLDNGMKVVTTRIPMVNETGEVIGAFAVFKDITEVVNLAEEMTNLKEIQTMLEAIIQSSDDAISVVDEQGRGLMINRAYTRLTGLTEAEVINQPAEADISEGESMHMQVLKTRRPVRGVKMVVGPNRKEVAVNVAPIIVNGQLKGSVGVIHDLSEIHQLTSELDRARRIIRSLEAKYTFEDILGNSDEILLVTEQAKVASKTNTTVLLRGEQGSGKELFANAIHNGSERKYNSFLRINCGSMPAAFLLDTLFGTEESDGLFVQAGEGTVFLDEIGELSIEAQHRLLEALKSKEIKKQGSHEMIKLKARVITASHINLERAIAKGQFSEELYYYLSRLTLQLPPLRSHKQDIPVICDRLILKLNQSFGRTVKGISKDALGQLTEYEWPGNVRELENVLSRAMIFMDQKEEVIEQKHLIPLQSEQTFKRELNGPLAEQLENVEKEIIEQTLRKHNGNKTATAKELDISIRNLYYKIEKYQVESERSG</sequence>
<keyword evidence="6" id="KW-0804">Transcription</keyword>
<dbReference type="EC" id="2.7.13.3" evidence="9"/>
<evidence type="ECO:0000256" key="1">
    <source>
        <dbReference type="ARBA" id="ARBA00022741"/>
    </source>
</evidence>
<reference evidence="9 10" key="1">
    <citation type="submission" date="2014-08" db="EMBL/GenBank/DDBJ databases">
        <title>Complete genome of a marine bacteria Jeotgalibacillus malaysiensis.</title>
        <authorList>
            <person name="Yaakop A.S."/>
            <person name="Chan K.-G."/>
            <person name="Goh K.M."/>
        </authorList>
    </citation>
    <scope>NUCLEOTIDE SEQUENCE [LARGE SCALE GENOMIC DNA]</scope>
    <source>
        <strain evidence="9 10">D5</strain>
    </source>
</reference>
<dbReference type="SMART" id="SM00382">
    <property type="entry name" value="AAA"/>
    <property type="match status" value="1"/>
</dbReference>
<dbReference type="Gene3D" id="1.10.8.60">
    <property type="match status" value="1"/>
</dbReference>
<dbReference type="InterPro" id="IPR035965">
    <property type="entry name" value="PAS-like_dom_sf"/>
</dbReference>
<proteinExistence type="predicted"/>
<dbReference type="InterPro" id="IPR013767">
    <property type="entry name" value="PAS_fold"/>
</dbReference>
<dbReference type="InterPro" id="IPR002078">
    <property type="entry name" value="Sigma_54_int"/>
</dbReference>
<dbReference type="PANTHER" id="PTHR32071">
    <property type="entry name" value="TRANSCRIPTIONAL REGULATORY PROTEIN"/>
    <property type="match status" value="1"/>
</dbReference>
<keyword evidence="9" id="KW-0808">Transferase</keyword>
<dbReference type="PRINTS" id="PR01590">
    <property type="entry name" value="HTHFIS"/>
</dbReference>
<keyword evidence="1" id="KW-0547">Nucleotide-binding</keyword>
<dbReference type="InterPro" id="IPR000846">
    <property type="entry name" value="DapB_N"/>
</dbReference>
<dbReference type="Proteomes" id="UP000031449">
    <property type="component" value="Chromosome"/>
</dbReference>
<dbReference type="GO" id="GO:0004673">
    <property type="term" value="F:protein histidine kinase activity"/>
    <property type="evidence" value="ECO:0007669"/>
    <property type="project" value="UniProtKB-EC"/>
</dbReference>
<dbReference type="SUPFAM" id="SSF55785">
    <property type="entry name" value="PYP-like sensor domain (PAS domain)"/>
    <property type="match status" value="2"/>
</dbReference>
<dbReference type="Pfam" id="PF25601">
    <property type="entry name" value="AAA_lid_14"/>
    <property type="match status" value="1"/>
</dbReference>
<dbReference type="InterPro" id="IPR027417">
    <property type="entry name" value="P-loop_NTPase"/>
</dbReference>
<evidence type="ECO:0000256" key="5">
    <source>
        <dbReference type="ARBA" id="ARBA00023015"/>
    </source>
</evidence>
<dbReference type="Gene3D" id="3.30.450.20">
    <property type="entry name" value="PAS domain"/>
    <property type="match status" value="2"/>
</dbReference>
<dbReference type="InterPro" id="IPR036291">
    <property type="entry name" value="NAD(P)-bd_dom_sf"/>
</dbReference>
<dbReference type="SMART" id="SM00091">
    <property type="entry name" value="PAS"/>
    <property type="match status" value="2"/>
</dbReference>
<organism evidence="9 10">
    <name type="scientific">Jeotgalibacillus malaysiensis</name>
    <dbReference type="NCBI Taxonomy" id="1508404"/>
    <lineage>
        <taxon>Bacteria</taxon>
        <taxon>Bacillati</taxon>
        <taxon>Bacillota</taxon>
        <taxon>Bacilli</taxon>
        <taxon>Bacillales</taxon>
        <taxon>Caryophanaceae</taxon>
        <taxon>Jeotgalibacillus</taxon>
    </lineage>
</organism>
<dbReference type="GO" id="GO:0043565">
    <property type="term" value="F:sequence-specific DNA binding"/>
    <property type="evidence" value="ECO:0007669"/>
    <property type="project" value="InterPro"/>
</dbReference>
<dbReference type="PROSITE" id="PS50045">
    <property type="entry name" value="SIGMA54_INTERACT_4"/>
    <property type="match status" value="1"/>
</dbReference>
<dbReference type="SUPFAM" id="SSF46689">
    <property type="entry name" value="Homeodomain-like"/>
    <property type="match status" value="1"/>
</dbReference>
<feature type="domain" description="PAS" evidence="8">
    <location>
        <begin position="122"/>
        <end position="166"/>
    </location>
</feature>
<dbReference type="GO" id="GO:0006355">
    <property type="term" value="P:regulation of DNA-templated transcription"/>
    <property type="evidence" value="ECO:0007669"/>
    <property type="project" value="InterPro"/>
</dbReference>
<dbReference type="PROSITE" id="PS00688">
    <property type="entry name" value="SIGMA54_INTERACT_3"/>
    <property type="match status" value="1"/>
</dbReference>
<dbReference type="PANTHER" id="PTHR32071:SF121">
    <property type="entry name" value="SIGMA L-DEPENDENT TRANSCRIPTIONAL REGULATOR YQIR-RELATED"/>
    <property type="match status" value="1"/>
</dbReference>
<dbReference type="Pfam" id="PF00158">
    <property type="entry name" value="Sigma54_activat"/>
    <property type="match status" value="1"/>
</dbReference>
<dbReference type="InterPro" id="IPR003593">
    <property type="entry name" value="AAA+_ATPase"/>
</dbReference>
<dbReference type="GO" id="GO:0009089">
    <property type="term" value="P:lysine biosynthetic process via diaminopimelate"/>
    <property type="evidence" value="ECO:0007669"/>
    <property type="project" value="InterPro"/>
</dbReference>
<dbReference type="GO" id="GO:0008839">
    <property type="term" value="F:4-hydroxy-tetrahydrodipicolinate reductase"/>
    <property type="evidence" value="ECO:0007669"/>
    <property type="project" value="InterPro"/>
</dbReference>
<feature type="domain" description="PAS" evidence="8">
    <location>
        <begin position="234"/>
        <end position="279"/>
    </location>
</feature>
<dbReference type="PROSITE" id="PS50112">
    <property type="entry name" value="PAS"/>
    <property type="match status" value="2"/>
</dbReference>
<evidence type="ECO:0000256" key="4">
    <source>
        <dbReference type="ARBA" id="ARBA00023002"/>
    </source>
</evidence>
<dbReference type="HOGENOM" id="CLU_000445_8_1_9"/>
<evidence type="ECO:0000256" key="6">
    <source>
        <dbReference type="ARBA" id="ARBA00023163"/>
    </source>
</evidence>
<dbReference type="KEGG" id="jeo:JMA_20830"/>
<evidence type="ECO:0000313" key="9">
    <source>
        <dbReference type="EMBL" id="AJD91400.1"/>
    </source>
</evidence>
<dbReference type="InterPro" id="IPR058031">
    <property type="entry name" value="AAA_lid_NorR"/>
</dbReference>
<dbReference type="InterPro" id="IPR002197">
    <property type="entry name" value="HTH_Fis"/>
</dbReference>
<dbReference type="Pfam" id="PF01113">
    <property type="entry name" value="DapB_N"/>
    <property type="match status" value="1"/>
</dbReference>
<dbReference type="SUPFAM" id="SSF51735">
    <property type="entry name" value="NAD(P)-binding Rossmann-fold domains"/>
    <property type="match status" value="1"/>
</dbReference>
<evidence type="ECO:0000259" key="8">
    <source>
        <dbReference type="PROSITE" id="PS50112"/>
    </source>
</evidence>
<dbReference type="BioCyc" id="JESP1508404:G14D9-11338-MONOMER"/>
<evidence type="ECO:0000256" key="3">
    <source>
        <dbReference type="ARBA" id="ARBA00022857"/>
    </source>
</evidence>
<keyword evidence="3" id="KW-0521">NADP</keyword>
<dbReference type="Pfam" id="PF02954">
    <property type="entry name" value="HTH_8"/>
    <property type="match status" value="1"/>
</dbReference>
<name>A0A0B5AME1_9BACL</name>
<dbReference type="SUPFAM" id="SSF52540">
    <property type="entry name" value="P-loop containing nucleoside triphosphate hydrolases"/>
    <property type="match status" value="1"/>
</dbReference>
<dbReference type="Gene3D" id="3.40.50.300">
    <property type="entry name" value="P-loop containing nucleotide triphosphate hydrolases"/>
    <property type="match status" value="1"/>
</dbReference>
<dbReference type="CDD" id="cd00009">
    <property type="entry name" value="AAA"/>
    <property type="match status" value="1"/>
</dbReference>
<dbReference type="NCBIfam" id="TIGR00229">
    <property type="entry name" value="sensory_box"/>
    <property type="match status" value="1"/>
</dbReference>
<keyword evidence="5" id="KW-0805">Transcription regulation</keyword>
<keyword evidence="10" id="KW-1185">Reference proteome</keyword>
<dbReference type="Gene3D" id="1.10.10.60">
    <property type="entry name" value="Homeodomain-like"/>
    <property type="match status" value="1"/>
</dbReference>
<keyword evidence="2" id="KW-0067">ATP-binding</keyword>
<feature type="domain" description="Sigma-54 factor interaction" evidence="7">
    <location>
        <begin position="368"/>
        <end position="588"/>
    </location>
</feature>
<dbReference type="CDD" id="cd00130">
    <property type="entry name" value="PAS"/>
    <property type="match status" value="2"/>
</dbReference>
<dbReference type="OrthoDB" id="9771372at2"/>
<dbReference type="STRING" id="1508404.JMA_20830"/>
<dbReference type="Gene3D" id="3.40.50.720">
    <property type="entry name" value="NAD(P)-binding Rossmann-like Domain"/>
    <property type="match status" value="1"/>
</dbReference>
<protein>
    <submittedName>
        <fullName evidence="9">ATPase AAA</fullName>
        <ecNumber evidence="9">2.7.13.3</ecNumber>
    </submittedName>
</protein>
<dbReference type="AlphaFoldDB" id="A0A0B5AME1"/>
<dbReference type="InterPro" id="IPR009057">
    <property type="entry name" value="Homeodomain-like_sf"/>
</dbReference>
<dbReference type="EMBL" id="CP009416">
    <property type="protein sequence ID" value="AJD91400.1"/>
    <property type="molecule type" value="Genomic_DNA"/>
</dbReference>
<dbReference type="InterPro" id="IPR025944">
    <property type="entry name" value="Sigma_54_int_dom_CS"/>
</dbReference>
<evidence type="ECO:0000313" key="10">
    <source>
        <dbReference type="Proteomes" id="UP000031449"/>
    </source>
</evidence>
<evidence type="ECO:0000256" key="2">
    <source>
        <dbReference type="ARBA" id="ARBA00022840"/>
    </source>
</evidence>
<accession>A0A0B5AME1</accession>
<dbReference type="GO" id="GO:0005524">
    <property type="term" value="F:ATP binding"/>
    <property type="evidence" value="ECO:0007669"/>
    <property type="project" value="UniProtKB-KW"/>
</dbReference>
<keyword evidence="4" id="KW-0560">Oxidoreductase</keyword>
<dbReference type="InterPro" id="IPR000014">
    <property type="entry name" value="PAS"/>
</dbReference>